<dbReference type="Gene3D" id="3.30.428.10">
    <property type="entry name" value="HIT-like"/>
    <property type="match status" value="1"/>
</dbReference>
<keyword evidence="3" id="KW-1185">Reference proteome</keyword>
<dbReference type="Pfam" id="PF11969">
    <property type="entry name" value="DcpS_C"/>
    <property type="match status" value="1"/>
</dbReference>
<proteinExistence type="predicted"/>
<protein>
    <recommendedName>
        <fullName evidence="4">Scavenger mRNA-decapping enzyme DcpS</fullName>
    </recommendedName>
</protein>
<organism evidence="2 3">
    <name type="scientific">Durusdinium trenchii</name>
    <dbReference type="NCBI Taxonomy" id="1381693"/>
    <lineage>
        <taxon>Eukaryota</taxon>
        <taxon>Sar</taxon>
        <taxon>Alveolata</taxon>
        <taxon>Dinophyceae</taxon>
        <taxon>Suessiales</taxon>
        <taxon>Symbiodiniaceae</taxon>
        <taxon>Durusdinium</taxon>
    </lineage>
</organism>
<evidence type="ECO:0000256" key="1">
    <source>
        <dbReference type="SAM" id="Coils"/>
    </source>
</evidence>
<dbReference type="SUPFAM" id="SSF54197">
    <property type="entry name" value="HIT-like"/>
    <property type="match status" value="1"/>
</dbReference>
<feature type="coiled-coil region" evidence="1">
    <location>
        <begin position="198"/>
        <end position="228"/>
    </location>
</feature>
<dbReference type="InterPro" id="IPR036265">
    <property type="entry name" value="HIT-like_sf"/>
</dbReference>
<evidence type="ECO:0000313" key="3">
    <source>
        <dbReference type="Proteomes" id="UP001642464"/>
    </source>
</evidence>
<reference evidence="2 3" key="1">
    <citation type="submission" date="2024-02" db="EMBL/GenBank/DDBJ databases">
        <authorList>
            <person name="Chen Y."/>
            <person name="Shah S."/>
            <person name="Dougan E. K."/>
            <person name="Thang M."/>
            <person name="Chan C."/>
        </authorList>
    </citation>
    <scope>NUCLEOTIDE SEQUENCE [LARGE SCALE GENOMIC DNA]</scope>
</reference>
<comment type="caution">
    <text evidence="2">The sequence shown here is derived from an EMBL/GenBank/DDBJ whole genome shotgun (WGS) entry which is preliminary data.</text>
</comment>
<dbReference type="InterPro" id="IPR008594">
    <property type="entry name" value="DcpS/DCS2"/>
</dbReference>
<accession>A0ABP0LWZ8</accession>
<keyword evidence="1" id="KW-0175">Coiled coil</keyword>
<dbReference type="EMBL" id="CAXAMM010018447">
    <property type="protein sequence ID" value="CAK9043448.1"/>
    <property type="molecule type" value="Genomic_DNA"/>
</dbReference>
<dbReference type="PANTHER" id="PTHR12978:SF0">
    <property type="entry name" value="M7GPPPX DIPHOSPHATASE"/>
    <property type="match status" value="1"/>
</dbReference>
<evidence type="ECO:0008006" key="4">
    <source>
        <dbReference type="Google" id="ProtNLM"/>
    </source>
</evidence>
<dbReference type="PANTHER" id="PTHR12978">
    <property type="entry name" value="HISTIDINE TRIAD HIT PROTEIN MEMBER"/>
    <property type="match status" value="1"/>
</dbReference>
<gene>
    <name evidence="2" type="ORF">SCF082_LOCUS24832</name>
</gene>
<name>A0ABP0LWZ8_9DINO</name>
<dbReference type="Proteomes" id="UP001642464">
    <property type="component" value="Unassembled WGS sequence"/>
</dbReference>
<evidence type="ECO:0000313" key="2">
    <source>
        <dbReference type="EMBL" id="CAK9043448.1"/>
    </source>
</evidence>
<sequence>MMSPNPEVRFSRSSRWVLALVALVLGAPWLSAFTSVSRPLSPHARSRAIARRAEADDSEVVDVEVDDVEEDDYEDEDVDMPEAKSVLDAGSNRYTSERYRGQKYKIWPDNTYVSAETEEKGKWNSYFHMPESEVERKKPKLMYEYFKQLRRLRRKMGNCRYRNGQLKFVVMMRKHPFTKEVYGSRYAENPEWVQMPGEQRLKRQKERARELERKLRLEAEELRMEKLQKMGVWTGNPEWRKATVPERQVCEELSSSAWLLERKGEEAAAVLATEVFLGKEKADLESLIGKALQSEGSSGWFCNDRYHKQMTKGAADVCVEVIMPATKKDIEKRRKVVLQRICETRQLYDAVTVPSTLEGADKRDTWVANIIHGQSEQEHVVTELSGDGLVVVKDYKWQNTEVVDDLYYLCLFSDMGVRSLRDLRATHLPLLRRIQDVVVPGLAEKHGASASSLLAYVHYHPTFWYFHVHIVNSRHAMFQNEKSSENLLLIAMDRYHKLQTIIALLMAQDTYFAGAELTVLLPPHKAETYLSA</sequence>